<dbReference type="RefSeq" id="WP_121908046.1">
    <property type="nucleotide sequence ID" value="NZ_REFC01000014.1"/>
</dbReference>
<gene>
    <name evidence="1" type="ORF">BXY75_2487</name>
</gene>
<dbReference type="EMBL" id="REFC01000014">
    <property type="protein sequence ID" value="RMA57683.1"/>
    <property type="molecule type" value="Genomic_DNA"/>
</dbReference>
<sequence length="318" mass="37359">MKYYLYLFISVLFLNCSNKDQLEETIAAIPMEFEILRFDKEFAAAKPSDLQDLKLKYPVFFPKQFNDTIWEQKMTDTLQVELNQEVARQFPSEEKMEQEILSLFQHIKYYFPEFRPPTVVTTTSDVDYQNKVIVADSLMVIALDTYLGSDHKFYGGIKKYIAQNMKESQLGPDIASAYAKQLIARPQKRTLLTQMIFYGKELYLKDLWLPETSDAEKIGYTEEQLKWAQENETYMWRYFVEKEILYSTSATLPGQFIIPAPFSKFYLEIDNESPGMVGRFLGWQIVRSYMENTNTSISQLMMKDTDQLFNESKYKPAK</sequence>
<proteinExistence type="predicted"/>
<accession>A0A3L9YAD5</accession>
<name>A0A3L9YAD5_9FLAO</name>
<keyword evidence="2" id="KW-1185">Reference proteome</keyword>
<evidence type="ECO:0000313" key="2">
    <source>
        <dbReference type="Proteomes" id="UP000271339"/>
    </source>
</evidence>
<dbReference type="OrthoDB" id="976022at2"/>
<comment type="caution">
    <text evidence="1">The sequence shown here is derived from an EMBL/GenBank/DDBJ whole genome shotgun (WGS) entry which is preliminary data.</text>
</comment>
<protein>
    <submittedName>
        <fullName evidence="1">Protein involved in gliding motility GldB</fullName>
    </submittedName>
</protein>
<reference evidence="1 2" key="1">
    <citation type="submission" date="2018-10" db="EMBL/GenBank/DDBJ databases">
        <title>Genomic Encyclopedia of Archaeal and Bacterial Type Strains, Phase II (KMG-II): from individual species to whole genera.</title>
        <authorList>
            <person name="Goeker M."/>
        </authorList>
    </citation>
    <scope>NUCLEOTIDE SEQUENCE [LARGE SCALE GENOMIC DNA]</scope>
    <source>
        <strain evidence="1 2">DSM 23424</strain>
    </source>
</reference>
<dbReference type="NCBIfam" id="TIGR03514">
    <property type="entry name" value="GldB_lipo"/>
    <property type="match status" value="1"/>
</dbReference>
<dbReference type="Proteomes" id="UP000271339">
    <property type="component" value="Unassembled WGS sequence"/>
</dbReference>
<organism evidence="1 2">
    <name type="scientific">Ulvibacter antarcticus</name>
    <dbReference type="NCBI Taxonomy" id="442714"/>
    <lineage>
        <taxon>Bacteria</taxon>
        <taxon>Pseudomonadati</taxon>
        <taxon>Bacteroidota</taxon>
        <taxon>Flavobacteriia</taxon>
        <taxon>Flavobacteriales</taxon>
        <taxon>Flavobacteriaceae</taxon>
        <taxon>Ulvibacter</taxon>
    </lineage>
</organism>
<dbReference type="InterPro" id="IPR019853">
    <property type="entry name" value="GldB-like"/>
</dbReference>
<dbReference type="Pfam" id="PF25594">
    <property type="entry name" value="GldB_lipo"/>
    <property type="match status" value="1"/>
</dbReference>
<dbReference type="AlphaFoldDB" id="A0A3L9YAD5"/>
<evidence type="ECO:0000313" key="1">
    <source>
        <dbReference type="EMBL" id="RMA57683.1"/>
    </source>
</evidence>